<sequence>MPYFYGVKIDSMPLRLHFIVLIYSICALTAHGQTLHVTPTDSTIRVDGLLTEGAWQRARVANQFIQNYPNDTAAAYNNTDVRVTFDADHLYVAVVCFDKDPARRAIASSLKRDFEWDQNDNFTVYLDPFGDRINGFTFNVTPYGVEREGQLYNGERVASEWDNKWRSAVKKFPDRWQAELAIPFKSIRYRKGSTWFLMNFARHDLKNNQRTAWRRVPVAYRISALSFADTVRFNRPLPNPGPNISLIPYVSSRYSDDLGEPGNGTQGQRTYKAGIGFDAKIGITPSLNLDLTVNPDFSNVEADQQVTNLSRFEIFYPERRQFFIENQDLFANYGFESNRPFFSRRIGISLDTTTGVIVQNPLLYGARLSGKLGKYWRVGLLNTQTATQPSRGIAGQNYTMGVIQRQVFGRSTISGIFVNRQGIGALPDSLAFTRLGGLEYNLQTADNRWSGKVFYNRVFRSEGSGDQRISSDNRNGNDTHGLNLNYTSRNLTLSWTHEYVGRNYKVGDIGYVQRRGYWKWRPEAQLTFYVPGNKQIISHGPSSDITFIQTLDGRLTDREFNVGYNVQARNTTEGGLGYYNHYTYLFSGFDPTNSDGLELASGTGYNIHGIFGFLNTDKRKLLTATLEGWSGGYFNGKNTSLTAQIQYRFQPYGSVSVYGEYNNIRLPSPYRSAQYLLVGPRLDLTFSRKLFWTTTVQVNNQTANTLLNTRLQWRYAPVSDLFVVYQENYFPGSLTSKNRALVVKLSYWFNV</sequence>
<evidence type="ECO:0000313" key="4">
    <source>
        <dbReference type="Proteomes" id="UP000664628"/>
    </source>
</evidence>
<keyword evidence="4" id="KW-1185">Reference proteome</keyword>
<evidence type="ECO:0000259" key="1">
    <source>
        <dbReference type="Pfam" id="PF06452"/>
    </source>
</evidence>
<evidence type="ECO:0000313" key="3">
    <source>
        <dbReference type="EMBL" id="MBO0951602.1"/>
    </source>
</evidence>
<protein>
    <submittedName>
        <fullName evidence="3">Carbohydrate binding family 9 domain-containing protein</fullName>
    </submittedName>
</protein>
<gene>
    <name evidence="3" type="ORF">J2I46_23665</name>
</gene>
<comment type="caution">
    <text evidence="3">The sequence shown here is derived from an EMBL/GenBank/DDBJ whole genome shotgun (WGS) entry which is preliminary data.</text>
</comment>
<dbReference type="InterPro" id="IPR045670">
    <property type="entry name" value="DUF5916"/>
</dbReference>
<evidence type="ECO:0000259" key="2">
    <source>
        <dbReference type="Pfam" id="PF19313"/>
    </source>
</evidence>
<proteinExistence type="predicted"/>
<dbReference type="InterPro" id="IPR010502">
    <property type="entry name" value="Carb-bd_dom_fam9"/>
</dbReference>
<accession>A0ABS3JRS0</accession>
<dbReference type="Pfam" id="PF06452">
    <property type="entry name" value="CBM9_1"/>
    <property type="match status" value="1"/>
</dbReference>
<dbReference type="EMBL" id="JAFMYW010000008">
    <property type="protein sequence ID" value="MBO0951602.1"/>
    <property type="molecule type" value="Genomic_DNA"/>
</dbReference>
<organism evidence="3 4">
    <name type="scientific">Fibrella forsythiae</name>
    <dbReference type="NCBI Taxonomy" id="2817061"/>
    <lineage>
        <taxon>Bacteria</taxon>
        <taxon>Pseudomonadati</taxon>
        <taxon>Bacteroidota</taxon>
        <taxon>Cytophagia</taxon>
        <taxon>Cytophagales</taxon>
        <taxon>Spirosomataceae</taxon>
        <taxon>Fibrella</taxon>
    </lineage>
</organism>
<feature type="domain" description="DUF5916" evidence="2">
    <location>
        <begin position="244"/>
        <end position="650"/>
    </location>
</feature>
<dbReference type="Pfam" id="PF19313">
    <property type="entry name" value="DUF5916"/>
    <property type="match status" value="1"/>
</dbReference>
<feature type="domain" description="Carbohydrate-binding" evidence="1">
    <location>
        <begin position="46"/>
        <end position="213"/>
    </location>
</feature>
<reference evidence="3 4" key="1">
    <citation type="submission" date="2021-03" db="EMBL/GenBank/DDBJ databases">
        <title>Fibrella sp. HMF5405 genome sequencing and assembly.</title>
        <authorList>
            <person name="Kang H."/>
            <person name="Kim H."/>
            <person name="Bae S."/>
            <person name="Joh K."/>
        </authorList>
    </citation>
    <scope>NUCLEOTIDE SEQUENCE [LARGE SCALE GENOMIC DNA]</scope>
    <source>
        <strain evidence="3 4">HMF5405</strain>
    </source>
</reference>
<dbReference type="SUPFAM" id="SSF49344">
    <property type="entry name" value="CBD9-like"/>
    <property type="match status" value="1"/>
</dbReference>
<dbReference type="Gene3D" id="2.60.40.1190">
    <property type="match status" value="1"/>
</dbReference>
<name>A0ABS3JRS0_9BACT</name>
<dbReference type="CDD" id="cd09618">
    <property type="entry name" value="CBM9_like_2"/>
    <property type="match status" value="1"/>
</dbReference>
<dbReference type="Proteomes" id="UP000664628">
    <property type="component" value="Unassembled WGS sequence"/>
</dbReference>